<dbReference type="Proteomes" id="UP000184532">
    <property type="component" value="Unassembled WGS sequence"/>
</dbReference>
<dbReference type="EMBL" id="FQWL01000002">
    <property type="protein sequence ID" value="SHG45687.1"/>
    <property type="molecule type" value="Genomic_DNA"/>
</dbReference>
<evidence type="ECO:0000313" key="1">
    <source>
        <dbReference type="EMBL" id="SHG45687.1"/>
    </source>
</evidence>
<sequence length="235" mass="26425">MKTHKQSLLVSALCISISLFGQQNNFEKEMEAALQLHVEAKTFEGEKAAEKAFSNIGQDYNNWLAYFWGAYINTQLVNALGNPNANPPKDADPSTYLSRAQKLLDKAAQLVDNNSKTHLSDIGALQLLVYQFQFRFAIEDSERDQLKGQIEKTLNDAVALNPDNPLLYVLVGTNMVRAGEKLSHVLSGRALLKEADRLFKARTISRSISTHFNEEWLAVFWLDFADKKLMSKVTS</sequence>
<reference evidence="2" key="1">
    <citation type="submission" date="2016-11" db="EMBL/GenBank/DDBJ databases">
        <authorList>
            <person name="Varghese N."/>
            <person name="Submissions S."/>
        </authorList>
    </citation>
    <scope>NUCLEOTIDE SEQUENCE [LARGE SCALE GENOMIC DNA]</scope>
    <source>
        <strain evidence="2">DSM 22638</strain>
    </source>
</reference>
<organism evidence="1 2">
    <name type="scientific">Flagellimonas flava</name>
    <dbReference type="NCBI Taxonomy" id="570519"/>
    <lineage>
        <taxon>Bacteria</taxon>
        <taxon>Pseudomonadati</taxon>
        <taxon>Bacteroidota</taxon>
        <taxon>Flavobacteriia</taxon>
        <taxon>Flavobacteriales</taxon>
        <taxon>Flavobacteriaceae</taxon>
        <taxon>Flagellimonas</taxon>
    </lineage>
</organism>
<dbReference type="STRING" id="570519.SAMN04488116_1293"/>
<accession>A0A1M5JYL5</accession>
<gene>
    <name evidence="1" type="ORF">SAMN04488116_1293</name>
</gene>
<evidence type="ECO:0000313" key="2">
    <source>
        <dbReference type="Proteomes" id="UP000184532"/>
    </source>
</evidence>
<protein>
    <submittedName>
        <fullName evidence="1">Uncharacterized protein</fullName>
    </submittedName>
</protein>
<name>A0A1M5JYL5_9FLAO</name>
<dbReference type="AlphaFoldDB" id="A0A1M5JYL5"/>
<dbReference type="OrthoDB" id="1150971at2"/>
<dbReference type="RefSeq" id="WP_131819055.1">
    <property type="nucleotide sequence ID" value="NZ_FQWL01000002.1"/>
</dbReference>
<proteinExistence type="predicted"/>
<keyword evidence="2" id="KW-1185">Reference proteome</keyword>